<dbReference type="FunCoup" id="E5A3W7">
    <property type="interactions" value="592"/>
</dbReference>
<keyword evidence="3 8" id="KW-0812">Transmembrane</keyword>
<dbReference type="GO" id="GO:0006508">
    <property type="term" value="P:proteolysis"/>
    <property type="evidence" value="ECO:0007669"/>
    <property type="project" value="UniProtKB-KW"/>
</dbReference>
<dbReference type="eggNOG" id="ENOG502SBH2">
    <property type="taxonomic scope" value="Eukaryota"/>
</dbReference>
<dbReference type="InterPro" id="IPR050925">
    <property type="entry name" value="Rhomboid_protease_S54"/>
</dbReference>
<keyword evidence="10" id="KW-0645">Protease</keyword>
<proteinExistence type="inferred from homology"/>
<evidence type="ECO:0000256" key="6">
    <source>
        <dbReference type="ARBA" id="ARBA00023136"/>
    </source>
</evidence>
<evidence type="ECO:0000256" key="2">
    <source>
        <dbReference type="ARBA" id="ARBA00009045"/>
    </source>
</evidence>
<dbReference type="Proteomes" id="UP000002668">
    <property type="component" value="Genome"/>
</dbReference>
<feature type="transmembrane region" description="Helical" evidence="8">
    <location>
        <begin position="109"/>
        <end position="136"/>
    </location>
</feature>
<dbReference type="InterPro" id="IPR022764">
    <property type="entry name" value="Peptidase_S54_rhomboid_dom"/>
</dbReference>
<accession>E5A3W7</accession>
<evidence type="ECO:0000256" key="3">
    <source>
        <dbReference type="ARBA" id="ARBA00022692"/>
    </source>
</evidence>
<dbReference type="SUPFAM" id="SSF144091">
    <property type="entry name" value="Rhomboid-like"/>
    <property type="match status" value="1"/>
</dbReference>
<dbReference type="AlphaFoldDB" id="E5A3W7"/>
<feature type="transmembrane region" description="Helical" evidence="8">
    <location>
        <begin position="209"/>
        <end position="227"/>
    </location>
</feature>
<evidence type="ECO:0000256" key="8">
    <source>
        <dbReference type="SAM" id="Phobius"/>
    </source>
</evidence>
<comment type="similarity">
    <text evidence="2">Belongs to the peptidase S54 family.</text>
</comment>
<dbReference type="HOGENOM" id="CLU_055068_7_3_1"/>
<evidence type="ECO:0000256" key="4">
    <source>
        <dbReference type="ARBA" id="ARBA00022801"/>
    </source>
</evidence>
<name>E5A3W7_LEPMJ</name>
<dbReference type="RefSeq" id="XP_003841791.1">
    <property type="nucleotide sequence ID" value="XM_003841743.1"/>
</dbReference>
<dbReference type="VEuPathDB" id="FungiDB:LEMA_P097210.1"/>
<dbReference type="PANTHER" id="PTHR43731">
    <property type="entry name" value="RHOMBOID PROTEASE"/>
    <property type="match status" value="1"/>
</dbReference>
<feature type="transmembrane region" description="Helical" evidence="8">
    <location>
        <begin position="60"/>
        <end position="77"/>
    </location>
</feature>
<dbReference type="EMBL" id="FP929133">
    <property type="protein sequence ID" value="CBX98312.1"/>
    <property type="molecule type" value="Genomic_DNA"/>
</dbReference>
<keyword evidence="6 8" id="KW-0472">Membrane</keyword>
<comment type="subcellular location">
    <subcellularLocation>
        <location evidence="1">Membrane</location>
        <topology evidence="1">Multi-pass membrane protein</topology>
    </subcellularLocation>
</comment>
<keyword evidence="5 8" id="KW-1133">Transmembrane helix</keyword>
<dbReference type="OMA" id="VFLAWQY"/>
<feature type="domain" description="Peptidase S54 rhomboid" evidence="9">
    <location>
        <begin position="107"/>
        <end position="259"/>
    </location>
</feature>
<protein>
    <submittedName>
        <fullName evidence="10">Similar to Integral membrane protease of the rhomboid family involved in different forms of regulated intramembrane proteolysis (ISS)</fullName>
    </submittedName>
</protein>
<dbReference type="Pfam" id="PF01694">
    <property type="entry name" value="Rhomboid"/>
    <property type="match status" value="1"/>
</dbReference>
<evidence type="ECO:0000259" key="9">
    <source>
        <dbReference type="Pfam" id="PF01694"/>
    </source>
</evidence>
<organism evidence="11">
    <name type="scientific">Leptosphaeria maculans (strain JN3 / isolate v23.1.3 / race Av1-4-5-6-7-8)</name>
    <name type="common">Blackleg fungus</name>
    <name type="synonym">Phoma lingam</name>
    <dbReference type="NCBI Taxonomy" id="985895"/>
    <lineage>
        <taxon>Eukaryota</taxon>
        <taxon>Fungi</taxon>
        <taxon>Dikarya</taxon>
        <taxon>Ascomycota</taxon>
        <taxon>Pezizomycotina</taxon>
        <taxon>Dothideomycetes</taxon>
        <taxon>Pleosporomycetidae</taxon>
        <taxon>Pleosporales</taxon>
        <taxon>Pleosporineae</taxon>
        <taxon>Leptosphaeriaceae</taxon>
        <taxon>Plenodomus</taxon>
        <taxon>Plenodomus lingam/Leptosphaeria maculans species complex</taxon>
    </lineage>
</organism>
<dbReference type="OrthoDB" id="418595at2759"/>
<gene>
    <name evidence="10" type="ORF">LEMA_P097210.1</name>
</gene>
<evidence type="ECO:0000256" key="5">
    <source>
        <dbReference type="ARBA" id="ARBA00022989"/>
    </source>
</evidence>
<reference evidence="11" key="1">
    <citation type="journal article" date="2011" name="Nat. Commun.">
        <title>Effector diversification within compartments of the Leptosphaeria maculans genome affected by Repeat-Induced Point mutations.</title>
        <authorList>
            <person name="Rouxel T."/>
            <person name="Grandaubert J."/>
            <person name="Hane J.K."/>
            <person name="Hoede C."/>
            <person name="van de Wouw A.P."/>
            <person name="Couloux A."/>
            <person name="Dominguez V."/>
            <person name="Anthouard V."/>
            <person name="Bally P."/>
            <person name="Bourras S."/>
            <person name="Cozijnsen A.J."/>
            <person name="Ciuffetti L.M."/>
            <person name="Degrave A."/>
            <person name="Dilmaghani A."/>
            <person name="Duret L."/>
            <person name="Fudal I."/>
            <person name="Goodwin S.B."/>
            <person name="Gout L."/>
            <person name="Glaser N."/>
            <person name="Linglin J."/>
            <person name="Kema G.H.J."/>
            <person name="Lapalu N."/>
            <person name="Lawrence C.B."/>
            <person name="May K."/>
            <person name="Meyer M."/>
            <person name="Ollivier B."/>
            <person name="Poulain J."/>
            <person name="Schoch C.L."/>
            <person name="Simon A."/>
            <person name="Spatafora J.W."/>
            <person name="Stachowiak A."/>
            <person name="Turgeon B.G."/>
            <person name="Tyler B.M."/>
            <person name="Vincent D."/>
            <person name="Weissenbach J."/>
            <person name="Amselem J."/>
            <person name="Quesneville H."/>
            <person name="Oliver R.P."/>
            <person name="Wincker P."/>
            <person name="Balesdent M.-H."/>
            <person name="Howlett B.J."/>
        </authorList>
    </citation>
    <scope>NUCLEOTIDE SEQUENCE [LARGE SCALE GENOMIC DNA]</scope>
    <source>
        <strain evidence="11">JN3 / isolate v23.1.3 / race Av1-4-5-6-7-8</strain>
    </source>
</reference>
<dbReference type="InParanoid" id="E5A3W7"/>
<dbReference type="InterPro" id="IPR035952">
    <property type="entry name" value="Rhomboid-like_sf"/>
</dbReference>
<evidence type="ECO:0000313" key="11">
    <source>
        <dbReference type="Proteomes" id="UP000002668"/>
    </source>
</evidence>
<evidence type="ECO:0000256" key="1">
    <source>
        <dbReference type="ARBA" id="ARBA00004141"/>
    </source>
</evidence>
<feature type="transmembrane region" description="Helical" evidence="8">
    <location>
        <begin position="181"/>
        <end position="202"/>
    </location>
</feature>
<evidence type="ECO:0000256" key="7">
    <source>
        <dbReference type="SAM" id="MobiDB-lite"/>
    </source>
</evidence>
<dbReference type="GO" id="GO:0016020">
    <property type="term" value="C:membrane"/>
    <property type="evidence" value="ECO:0007669"/>
    <property type="project" value="UniProtKB-SubCell"/>
</dbReference>
<keyword evidence="11" id="KW-1185">Reference proteome</keyword>
<keyword evidence="4" id="KW-0378">Hydrolase</keyword>
<dbReference type="PANTHER" id="PTHR43731:SF14">
    <property type="entry name" value="PRESENILIN-ASSOCIATED RHOMBOID-LIKE PROTEIN, MITOCHONDRIAL"/>
    <property type="match status" value="1"/>
</dbReference>
<dbReference type="GO" id="GO:0004252">
    <property type="term" value="F:serine-type endopeptidase activity"/>
    <property type="evidence" value="ECO:0007669"/>
    <property type="project" value="InterPro"/>
</dbReference>
<feature type="region of interest" description="Disordered" evidence="7">
    <location>
        <begin position="1"/>
        <end position="45"/>
    </location>
</feature>
<dbReference type="Gene3D" id="1.20.1540.10">
    <property type="entry name" value="Rhomboid-like"/>
    <property type="match status" value="1"/>
</dbReference>
<sequence length="264" mass="30003">MSALLRQTRPLRSLPSFTPSRPRPLPRNFYPRTQIPPRPRLSRSYETNPFASHEKANMRVLYALMAVNVSVFGYAIYVREAARQGNKQPWLHFIRNMSLNLDDVRQGHWWLLFTSTFTHIDLSHIFSNLFTVFFLGRFLARHPIITPTRYFVIAMGSGLSGSFGWLANRYAQERNPLSRKYVRGLGFSGVVMGISSVAACLMPSAKVHLYGIIPVPMWALVAGYAAYDGYYLNDETSKVGHAGHLGGSAFGIVYYFTRLRGLRF</sequence>
<dbReference type="GeneID" id="13286710"/>
<evidence type="ECO:0000313" key="10">
    <source>
        <dbReference type="EMBL" id="CBX98312.1"/>
    </source>
</evidence>
<feature type="transmembrane region" description="Helical" evidence="8">
    <location>
        <begin position="148"/>
        <end position="166"/>
    </location>
</feature>
<feature type="transmembrane region" description="Helical" evidence="8">
    <location>
        <begin position="239"/>
        <end position="257"/>
    </location>
</feature>